<organism evidence="2 3">
    <name type="scientific">Gulosibacter chungangensis</name>
    <dbReference type="NCBI Taxonomy" id="979746"/>
    <lineage>
        <taxon>Bacteria</taxon>
        <taxon>Bacillati</taxon>
        <taxon>Actinomycetota</taxon>
        <taxon>Actinomycetes</taxon>
        <taxon>Micrococcales</taxon>
        <taxon>Microbacteriaceae</taxon>
        <taxon>Gulosibacter</taxon>
    </lineage>
</organism>
<dbReference type="InterPro" id="IPR000403">
    <property type="entry name" value="PI3/4_kinase_cat_dom"/>
</dbReference>
<dbReference type="Proteomes" id="UP000433493">
    <property type="component" value="Unassembled WGS sequence"/>
</dbReference>
<gene>
    <name evidence="2" type="ORF">F8O05_10405</name>
</gene>
<dbReference type="AlphaFoldDB" id="A0A7J5BBW6"/>
<feature type="domain" description="PI3K/PI4K catalytic" evidence="1">
    <location>
        <begin position="125"/>
        <end position="205"/>
    </location>
</feature>
<name>A0A7J5BBW6_9MICO</name>
<sequence length="276" mass="30240">MSGVERDELGSGETEACALKSTFTASATQPREAQNDVAGQRDALALLAAGEIELLGQLVDSSNETFLVELGARDALGCSGRAIYKPELGEAPLHDFPPGLYRRERAAYLLSEALGWGIVPPTVIREDAPFGVGSLQWFVDSSDSEGWEHYFTLYEDPALHDDFRRIAVFDFLTNNTDRKSGHVLRGSDGKIWAIDHGLCFSATFKLRTVIWDFAGEPIAAELLDAVGNLIDEVPGEVAELLSGPEVRAIQGRARYLFGAREFPIDVTGRRFPWPLV</sequence>
<proteinExistence type="predicted"/>
<dbReference type="OrthoDB" id="3423180at2"/>
<evidence type="ECO:0000259" key="1">
    <source>
        <dbReference type="Pfam" id="PF00454"/>
    </source>
</evidence>
<keyword evidence="3" id="KW-1185">Reference proteome</keyword>
<evidence type="ECO:0000313" key="3">
    <source>
        <dbReference type="Proteomes" id="UP000433493"/>
    </source>
</evidence>
<protein>
    <submittedName>
        <fullName evidence="2">SCO1664 family protein</fullName>
    </submittedName>
</protein>
<accession>A0A7J5BBW6</accession>
<dbReference type="EMBL" id="WBKB01000006">
    <property type="protein sequence ID" value="KAB1642226.1"/>
    <property type="molecule type" value="Genomic_DNA"/>
</dbReference>
<dbReference type="NCBIfam" id="TIGR03843">
    <property type="entry name" value="SCO1664 family protein"/>
    <property type="match status" value="1"/>
</dbReference>
<dbReference type="InterPro" id="IPR022292">
    <property type="entry name" value="CHP03843"/>
</dbReference>
<evidence type="ECO:0000313" key="2">
    <source>
        <dbReference type="EMBL" id="KAB1642226.1"/>
    </source>
</evidence>
<reference evidence="2 3" key="1">
    <citation type="submission" date="2019-09" db="EMBL/GenBank/DDBJ databases">
        <title>Phylogeny of genus Pseudoclavibacter and closely related genus.</title>
        <authorList>
            <person name="Li Y."/>
        </authorList>
    </citation>
    <scope>NUCLEOTIDE SEQUENCE [LARGE SCALE GENOMIC DNA]</scope>
    <source>
        <strain evidence="2 3">KCTC 13959</strain>
    </source>
</reference>
<comment type="caution">
    <text evidence="2">The sequence shown here is derived from an EMBL/GenBank/DDBJ whole genome shotgun (WGS) entry which is preliminary data.</text>
</comment>
<dbReference type="Pfam" id="PF00454">
    <property type="entry name" value="PI3_PI4_kinase"/>
    <property type="match status" value="1"/>
</dbReference>